<keyword evidence="1" id="KW-0812">Transmembrane</keyword>
<name>A0A397VH51_9GLOM</name>
<feature type="transmembrane region" description="Helical" evidence="1">
    <location>
        <begin position="59"/>
        <end position="83"/>
    </location>
</feature>
<protein>
    <recommendedName>
        <fullName evidence="4">Transmembrane protein</fullName>
    </recommendedName>
</protein>
<dbReference type="AlphaFoldDB" id="A0A397VH51"/>
<gene>
    <name evidence="2" type="ORF">C2G38_2034656</name>
</gene>
<dbReference type="Proteomes" id="UP000266673">
    <property type="component" value="Unassembled WGS sequence"/>
</dbReference>
<evidence type="ECO:0000313" key="2">
    <source>
        <dbReference type="EMBL" id="RIB21151.1"/>
    </source>
</evidence>
<organism evidence="2 3">
    <name type="scientific">Gigaspora rosea</name>
    <dbReference type="NCBI Taxonomy" id="44941"/>
    <lineage>
        <taxon>Eukaryota</taxon>
        <taxon>Fungi</taxon>
        <taxon>Fungi incertae sedis</taxon>
        <taxon>Mucoromycota</taxon>
        <taxon>Glomeromycotina</taxon>
        <taxon>Glomeromycetes</taxon>
        <taxon>Diversisporales</taxon>
        <taxon>Gigasporaceae</taxon>
        <taxon>Gigaspora</taxon>
    </lineage>
</organism>
<keyword evidence="3" id="KW-1185">Reference proteome</keyword>
<keyword evidence="1" id="KW-1133">Transmembrane helix</keyword>
<feature type="transmembrane region" description="Helical" evidence="1">
    <location>
        <begin position="28"/>
        <end position="47"/>
    </location>
</feature>
<reference evidence="2 3" key="1">
    <citation type="submission" date="2018-06" db="EMBL/GenBank/DDBJ databases">
        <title>Comparative genomics reveals the genomic features of Rhizophagus irregularis, R. cerebriforme, R. diaphanum and Gigaspora rosea, and their symbiotic lifestyle signature.</title>
        <authorList>
            <person name="Morin E."/>
            <person name="San Clemente H."/>
            <person name="Chen E.C.H."/>
            <person name="De La Providencia I."/>
            <person name="Hainaut M."/>
            <person name="Kuo A."/>
            <person name="Kohler A."/>
            <person name="Murat C."/>
            <person name="Tang N."/>
            <person name="Roy S."/>
            <person name="Loubradou J."/>
            <person name="Henrissat B."/>
            <person name="Grigoriev I.V."/>
            <person name="Corradi N."/>
            <person name="Roux C."/>
            <person name="Martin F.M."/>
        </authorList>
    </citation>
    <scope>NUCLEOTIDE SEQUENCE [LARGE SCALE GENOMIC DNA]</scope>
    <source>
        <strain evidence="2 3">DAOM 194757</strain>
    </source>
</reference>
<evidence type="ECO:0008006" key="4">
    <source>
        <dbReference type="Google" id="ProtNLM"/>
    </source>
</evidence>
<dbReference type="EMBL" id="QKWP01000378">
    <property type="protein sequence ID" value="RIB21151.1"/>
    <property type="molecule type" value="Genomic_DNA"/>
</dbReference>
<feature type="transmembrane region" description="Helical" evidence="1">
    <location>
        <begin position="89"/>
        <end position="109"/>
    </location>
</feature>
<keyword evidence="1" id="KW-0472">Membrane</keyword>
<proteinExistence type="predicted"/>
<comment type="caution">
    <text evidence="2">The sequence shown here is derived from an EMBL/GenBank/DDBJ whole genome shotgun (WGS) entry which is preliminary data.</text>
</comment>
<sequence>MDVGLYCSSVLFQINASSFDVLESSRRFGVRIVVIVGVGILVGAFSFDILESNRHLRVGIVVVVGVRILVGLNVFVFGVVVLWKWVLGFAVMTLLLKPLLSRLLGLRFVSVKTGRVRKLLTVNRSAILLWALACLRFVSVENGRVRKLLTVNG</sequence>
<accession>A0A397VH51</accession>
<evidence type="ECO:0000313" key="3">
    <source>
        <dbReference type="Proteomes" id="UP000266673"/>
    </source>
</evidence>
<evidence type="ECO:0000256" key="1">
    <source>
        <dbReference type="SAM" id="Phobius"/>
    </source>
</evidence>